<keyword evidence="7 8" id="KW-0472">Membrane</keyword>
<comment type="caution">
    <text evidence="10">The sequence shown here is derived from an EMBL/GenBank/DDBJ whole genome shotgun (WGS) entry which is preliminary data.</text>
</comment>
<evidence type="ECO:0000256" key="1">
    <source>
        <dbReference type="ARBA" id="ARBA00004651"/>
    </source>
</evidence>
<dbReference type="eggNOG" id="COG2814">
    <property type="taxonomic scope" value="Bacteria"/>
</dbReference>
<evidence type="ECO:0000256" key="8">
    <source>
        <dbReference type="RuleBase" id="RU365088"/>
    </source>
</evidence>
<evidence type="ECO:0000256" key="7">
    <source>
        <dbReference type="ARBA" id="ARBA00023136"/>
    </source>
</evidence>
<proteinExistence type="inferred from homology"/>
<keyword evidence="6 8" id="KW-1133">Transmembrane helix</keyword>
<feature type="transmembrane region" description="Helical" evidence="8">
    <location>
        <begin position="169"/>
        <end position="191"/>
    </location>
</feature>
<feature type="transmembrane region" description="Helical" evidence="8">
    <location>
        <begin position="87"/>
        <end position="106"/>
    </location>
</feature>
<dbReference type="RefSeq" id="WP_037951682.1">
    <property type="nucleotide sequence ID" value="NZ_JAMC01000002.1"/>
</dbReference>
<dbReference type="SUPFAM" id="SSF103473">
    <property type="entry name" value="MFS general substrate transporter"/>
    <property type="match status" value="1"/>
</dbReference>
<dbReference type="InterPro" id="IPR005829">
    <property type="entry name" value="Sugar_transporter_CS"/>
</dbReference>
<dbReference type="InterPro" id="IPR050189">
    <property type="entry name" value="MFS_Efflux_Transporters"/>
</dbReference>
<evidence type="ECO:0000256" key="2">
    <source>
        <dbReference type="ARBA" id="ARBA00006236"/>
    </source>
</evidence>
<dbReference type="InterPro" id="IPR011701">
    <property type="entry name" value="MFS"/>
</dbReference>
<dbReference type="InterPro" id="IPR036259">
    <property type="entry name" value="MFS_trans_sf"/>
</dbReference>
<keyword evidence="5 8" id="KW-0812">Transmembrane</keyword>
<keyword evidence="8" id="KW-0997">Cell inner membrane</keyword>
<feature type="transmembrane region" description="Helical" evidence="8">
    <location>
        <begin position="221"/>
        <end position="245"/>
    </location>
</feature>
<evidence type="ECO:0000313" key="10">
    <source>
        <dbReference type="EMBL" id="KEJ89913.1"/>
    </source>
</evidence>
<dbReference type="Gene3D" id="1.20.1720.10">
    <property type="entry name" value="Multidrug resistance protein D"/>
    <property type="match status" value="1"/>
</dbReference>
<feature type="transmembrane region" description="Helical" evidence="8">
    <location>
        <begin position="55"/>
        <end position="75"/>
    </location>
</feature>
<evidence type="ECO:0000256" key="5">
    <source>
        <dbReference type="ARBA" id="ARBA00022692"/>
    </source>
</evidence>
<evidence type="ECO:0000256" key="4">
    <source>
        <dbReference type="ARBA" id="ARBA00022475"/>
    </source>
</evidence>
<feature type="transmembrane region" description="Helical" evidence="8">
    <location>
        <begin position="378"/>
        <end position="400"/>
    </location>
</feature>
<protein>
    <recommendedName>
        <fullName evidence="8">Bcr/CflA family efflux transporter</fullName>
    </recommendedName>
</protein>
<dbReference type="NCBIfam" id="TIGR00710">
    <property type="entry name" value="efflux_Bcr_CflA"/>
    <property type="match status" value="1"/>
</dbReference>
<dbReference type="PROSITE" id="PS50850">
    <property type="entry name" value="MFS"/>
    <property type="match status" value="1"/>
</dbReference>
<dbReference type="CDD" id="cd17320">
    <property type="entry name" value="MFS_MdfA_MDR_like"/>
    <property type="match status" value="1"/>
</dbReference>
<organism evidence="10 11">
    <name type="scientific">Sulfitobacter donghicola DSW-25 = KCTC 12864 = JCM 14565</name>
    <dbReference type="NCBI Taxonomy" id="1300350"/>
    <lineage>
        <taxon>Bacteria</taxon>
        <taxon>Pseudomonadati</taxon>
        <taxon>Pseudomonadota</taxon>
        <taxon>Alphaproteobacteria</taxon>
        <taxon>Rhodobacterales</taxon>
        <taxon>Roseobacteraceae</taxon>
        <taxon>Sulfitobacter</taxon>
    </lineage>
</organism>
<dbReference type="STRING" id="1300350.Z948_666"/>
<dbReference type="OrthoDB" id="9800416at2"/>
<keyword evidence="4" id="KW-1003">Cell membrane</keyword>
<comment type="similarity">
    <text evidence="2 8">Belongs to the major facilitator superfamily. Bcr/CmlA family.</text>
</comment>
<keyword evidence="3 8" id="KW-0813">Transport</keyword>
<feature type="transmembrane region" description="Helical" evidence="8">
    <location>
        <begin position="21"/>
        <end position="43"/>
    </location>
</feature>
<evidence type="ECO:0000313" key="11">
    <source>
        <dbReference type="Proteomes" id="UP000027734"/>
    </source>
</evidence>
<feature type="transmembrane region" description="Helical" evidence="8">
    <location>
        <begin position="351"/>
        <end position="372"/>
    </location>
</feature>
<sequence length="410" mass="43726">MQAIREDLRAVKLGDRNTPPHAITLVVLAGMSACAMNMFLPSLPAMATHFETDYAVMQLSVAIYLGFSAVLQIFAGPISDKYGRRPVVLWGLAIFLIATVGCIYAPTIEVFLFFRMTQAAVATSMALSRAAVRDMYAQDQAASIIGYVTMGMAIVPMISPALGGLLDEWFGWQVVFWALFTIGGITFLMALGDMGETARPTEKSLTAQFAEYPELIRSQRFWGYALASGFCSGAFFAYLGGAPFVGREVFGMSPSVLGFYFGAPAIGYFVGNFITGRYAIKFGVNRMIFWGCIANALGGAISLSVFLAGYGTPLVFFGMMTLVGLGNGLCIPNATAGMLSVRPHLAGTASGFGGAIMIGGGAGLSAWVGVLLTPQTGAFPLLWMMLITSLLGLLSILTVIRREKVLSRHS</sequence>
<evidence type="ECO:0000256" key="3">
    <source>
        <dbReference type="ARBA" id="ARBA00022448"/>
    </source>
</evidence>
<feature type="domain" description="Major facilitator superfamily (MFS) profile" evidence="9">
    <location>
        <begin position="18"/>
        <end position="404"/>
    </location>
</feature>
<evidence type="ECO:0000256" key="6">
    <source>
        <dbReference type="ARBA" id="ARBA00022989"/>
    </source>
</evidence>
<accession>A0A073IHU3</accession>
<feature type="transmembrane region" description="Helical" evidence="8">
    <location>
        <begin position="287"/>
        <end position="308"/>
    </location>
</feature>
<dbReference type="GO" id="GO:1990961">
    <property type="term" value="P:xenobiotic detoxification by transmembrane export across the plasma membrane"/>
    <property type="evidence" value="ECO:0007669"/>
    <property type="project" value="InterPro"/>
</dbReference>
<dbReference type="PROSITE" id="PS00216">
    <property type="entry name" value="SUGAR_TRANSPORT_1"/>
    <property type="match status" value="1"/>
</dbReference>
<feature type="transmembrane region" description="Helical" evidence="8">
    <location>
        <begin position="144"/>
        <end position="163"/>
    </location>
</feature>
<dbReference type="AlphaFoldDB" id="A0A073IHU3"/>
<comment type="subcellular location">
    <subcellularLocation>
        <location evidence="8">Cell inner membrane</location>
        <topology evidence="8">Multi-pass membrane protein</topology>
    </subcellularLocation>
    <subcellularLocation>
        <location evidence="1">Cell membrane</location>
        <topology evidence="1">Multi-pass membrane protein</topology>
    </subcellularLocation>
</comment>
<dbReference type="InterPro" id="IPR020846">
    <property type="entry name" value="MFS_dom"/>
</dbReference>
<dbReference type="EMBL" id="JAMC01000002">
    <property type="protein sequence ID" value="KEJ89913.1"/>
    <property type="molecule type" value="Genomic_DNA"/>
</dbReference>
<dbReference type="Proteomes" id="UP000027734">
    <property type="component" value="Unassembled WGS sequence"/>
</dbReference>
<feature type="transmembrane region" description="Helical" evidence="8">
    <location>
        <begin position="112"/>
        <end position="132"/>
    </location>
</feature>
<dbReference type="InterPro" id="IPR004812">
    <property type="entry name" value="Efflux_drug-R_Bcr/CmlA"/>
</dbReference>
<feature type="transmembrane region" description="Helical" evidence="8">
    <location>
        <begin position="257"/>
        <end position="275"/>
    </location>
</feature>
<evidence type="ECO:0000259" key="9">
    <source>
        <dbReference type="PROSITE" id="PS50850"/>
    </source>
</evidence>
<dbReference type="PROSITE" id="PS51257">
    <property type="entry name" value="PROKAR_LIPOPROTEIN"/>
    <property type="match status" value="1"/>
</dbReference>
<gene>
    <name evidence="10" type="ORF">DSW25_06785</name>
</gene>
<dbReference type="GO" id="GO:0042910">
    <property type="term" value="F:xenobiotic transmembrane transporter activity"/>
    <property type="evidence" value="ECO:0007669"/>
    <property type="project" value="InterPro"/>
</dbReference>
<dbReference type="PANTHER" id="PTHR43124:SF3">
    <property type="entry name" value="CHLORAMPHENICOL EFFLUX PUMP RV0191"/>
    <property type="match status" value="1"/>
</dbReference>
<name>A0A073IHU3_9RHOB</name>
<dbReference type="GO" id="GO:0005886">
    <property type="term" value="C:plasma membrane"/>
    <property type="evidence" value="ECO:0007669"/>
    <property type="project" value="UniProtKB-SubCell"/>
</dbReference>
<feature type="transmembrane region" description="Helical" evidence="8">
    <location>
        <begin position="314"/>
        <end position="339"/>
    </location>
</feature>
<reference evidence="10 11" key="1">
    <citation type="submission" date="2014-01" db="EMBL/GenBank/DDBJ databases">
        <title>Sulfitobacter donghicola JCM 14565 Genome Sequencing.</title>
        <authorList>
            <person name="Lai Q."/>
            <person name="Hong Z."/>
        </authorList>
    </citation>
    <scope>NUCLEOTIDE SEQUENCE [LARGE SCALE GENOMIC DNA]</scope>
    <source>
        <strain evidence="10 11">JCM 14565</strain>
    </source>
</reference>
<dbReference type="PANTHER" id="PTHR43124">
    <property type="entry name" value="PURINE EFFLUX PUMP PBUE"/>
    <property type="match status" value="1"/>
</dbReference>
<dbReference type="Pfam" id="PF07690">
    <property type="entry name" value="MFS_1"/>
    <property type="match status" value="1"/>
</dbReference>
<keyword evidence="11" id="KW-1185">Reference proteome</keyword>